<evidence type="ECO:0000313" key="1">
    <source>
        <dbReference type="EMBL" id="BCS96073.1"/>
    </source>
</evidence>
<dbReference type="PANTHER" id="PTHR34472:SF1">
    <property type="entry name" value="SULFUR CARRIER PROTEIN THIS"/>
    <property type="match status" value="1"/>
</dbReference>
<dbReference type="NCBIfam" id="TIGR01683">
    <property type="entry name" value="thiS"/>
    <property type="match status" value="1"/>
</dbReference>
<protein>
    <submittedName>
        <fullName evidence="1">Thiamine biosynthesis protein ThiS</fullName>
    </submittedName>
</protein>
<name>A0ABN6F2Q1_9BACT</name>
<gene>
    <name evidence="1" type="primary">thiS</name>
    <name evidence="1" type="ORF">DSLASN_17050</name>
</gene>
<proteinExistence type="predicted"/>
<dbReference type="RefSeq" id="WP_236892434.1">
    <property type="nucleotide sequence ID" value="NZ_AP024488.1"/>
</dbReference>
<reference evidence="1 2" key="1">
    <citation type="submission" date="2021-02" db="EMBL/GenBank/DDBJ databases">
        <title>Complete genome of Desulfoluna sp. strain ASN36.</title>
        <authorList>
            <person name="Takahashi A."/>
            <person name="Kojima H."/>
            <person name="Fukui M."/>
        </authorList>
    </citation>
    <scope>NUCLEOTIDE SEQUENCE [LARGE SCALE GENOMIC DNA]</scope>
    <source>
        <strain evidence="1 2">ASN36</strain>
    </source>
</reference>
<dbReference type="InterPro" id="IPR016155">
    <property type="entry name" value="Mopterin_synth/thiamin_S_b"/>
</dbReference>
<dbReference type="Pfam" id="PF02597">
    <property type="entry name" value="ThiS"/>
    <property type="match status" value="1"/>
</dbReference>
<evidence type="ECO:0000313" key="2">
    <source>
        <dbReference type="Proteomes" id="UP001320148"/>
    </source>
</evidence>
<dbReference type="EMBL" id="AP024488">
    <property type="protein sequence ID" value="BCS96073.1"/>
    <property type="molecule type" value="Genomic_DNA"/>
</dbReference>
<sequence length="66" mass="7116">MMVNGSEERLPGVGMTLDAFLKHKGLEAGSVVVERNGDVVERSSFRVVLLEEADQLEILRFVGGGA</sequence>
<dbReference type="InterPro" id="IPR012675">
    <property type="entry name" value="Beta-grasp_dom_sf"/>
</dbReference>
<dbReference type="Proteomes" id="UP001320148">
    <property type="component" value="Chromosome"/>
</dbReference>
<dbReference type="Gene3D" id="3.10.20.30">
    <property type="match status" value="1"/>
</dbReference>
<dbReference type="InterPro" id="IPR003749">
    <property type="entry name" value="ThiS/MoaD-like"/>
</dbReference>
<dbReference type="CDD" id="cd00565">
    <property type="entry name" value="Ubl_ThiS"/>
    <property type="match status" value="1"/>
</dbReference>
<accession>A0ABN6F2Q1</accession>
<keyword evidence="2" id="KW-1185">Reference proteome</keyword>
<dbReference type="InterPro" id="IPR010035">
    <property type="entry name" value="Thi_S"/>
</dbReference>
<dbReference type="PANTHER" id="PTHR34472">
    <property type="entry name" value="SULFUR CARRIER PROTEIN THIS"/>
    <property type="match status" value="1"/>
</dbReference>
<dbReference type="SUPFAM" id="SSF54285">
    <property type="entry name" value="MoaD/ThiS"/>
    <property type="match status" value="1"/>
</dbReference>
<organism evidence="1 2">
    <name type="scientific">Desulfoluna limicola</name>
    <dbReference type="NCBI Taxonomy" id="2810562"/>
    <lineage>
        <taxon>Bacteria</taxon>
        <taxon>Pseudomonadati</taxon>
        <taxon>Thermodesulfobacteriota</taxon>
        <taxon>Desulfobacteria</taxon>
        <taxon>Desulfobacterales</taxon>
        <taxon>Desulfolunaceae</taxon>
        <taxon>Desulfoluna</taxon>
    </lineage>
</organism>